<evidence type="ECO:0000259" key="2">
    <source>
        <dbReference type="Pfam" id="PF05360"/>
    </source>
</evidence>
<keyword evidence="4" id="KW-1185">Reference proteome</keyword>
<gene>
    <name evidence="3" type="ORF">C1H71_17785</name>
</gene>
<evidence type="ECO:0000313" key="4">
    <source>
        <dbReference type="Proteomes" id="UP000515917"/>
    </source>
</evidence>
<dbReference type="InterPro" id="IPR008024">
    <property type="entry name" value="YiaAB"/>
</dbReference>
<protein>
    <recommendedName>
        <fullName evidence="2">YiaAB two helix domain-containing protein</fullName>
    </recommendedName>
</protein>
<feature type="transmembrane region" description="Helical" evidence="1">
    <location>
        <begin position="105"/>
        <end position="121"/>
    </location>
</feature>
<name>A0A7G3GDY8_9NEIS</name>
<sequence>MKLKHNGPSGAFVGASWLALFIGSITYSTGLWNAAMALNEKGYYFTLLLYGLFAAISLQKSVRDRIEDVPVTNLYFTLCWVSIGSALLLLSIGLWYATITQSEKGFYAMSYLLSLFAAVAVQKNVRDIALYHLSIADIGDRDLESFK</sequence>
<dbReference type="GO" id="GO:0006974">
    <property type="term" value="P:DNA damage response"/>
    <property type="evidence" value="ECO:0007669"/>
    <property type="project" value="TreeGrafter"/>
</dbReference>
<feature type="transmembrane region" description="Helical" evidence="1">
    <location>
        <begin position="42"/>
        <end position="62"/>
    </location>
</feature>
<dbReference type="KEGG" id="ifl:C1H71_17785"/>
<keyword evidence="1" id="KW-1133">Transmembrane helix</keyword>
<proteinExistence type="predicted"/>
<reference evidence="3 4" key="1">
    <citation type="submission" date="2018-01" db="EMBL/GenBank/DDBJ databases">
        <title>Genome sequence of Iodobacter sp. strain PCH194 isolated from Indian Trans-Himalaya.</title>
        <authorList>
            <person name="Kumar V."/>
            <person name="Thakur V."/>
            <person name="Kumar S."/>
            <person name="Singh D."/>
        </authorList>
    </citation>
    <scope>NUCLEOTIDE SEQUENCE [LARGE SCALE GENOMIC DNA]</scope>
    <source>
        <strain evidence="3 4">PCH194</strain>
    </source>
</reference>
<dbReference type="NCBIfam" id="NF008482">
    <property type="entry name" value="PRK11383.1"/>
    <property type="match status" value="1"/>
</dbReference>
<dbReference type="EMBL" id="CP025781">
    <property type="protein sequence ID" value="QBC45202.1"/>
    <property type="molecule type" value="Genomic_DNA"/>
</dbReference>
<evidence type="ECO:0000256" key="1">
    <source>
        <dbReference type="SAM" id="Phobius"/>
    </source>
</evidence>
<accession>A0A7G3GDY8</accession>
<keyword evidence="1" id="KW-0472">Membrane</keyword>
<feature type="transmembrane region" description="Helical" evidence="1">
    <location>
        <begin position="74"/>
        <end position="99"/>
    </location>
</feature>
<dbReference type="AlphaFoldDB" id="A0A7G3GDY8"/>
<dbReference type="Pfam" id="PF05360">
    <property type="entry name" value="YiaAB"/>
    <property type="match status" value="2"/>
</dbReference>
<dbReference type="RefSeq" id="WP_130107707.1">
    <property type="nucleotide sequence ID" value="NZ_CP025781.1"/>
</dbReference>
<feature type="domain" description="YiaAB two helix" evidence="2">
    <location>
        <begin position="75"/>
        <end position="127"/>
    </location>
</feature>
<dbReference type="PANTHER" id="PTHR37290">
    <property type="entry name" value="INNER MEMBRANE PROTEIN YIAA-RELATED"/>
    <property type="match status" value="1"/>
</dbReference>
<dbReference type="InterPro" id="IPR038972">
    <property type="entry name" value="YiaA-like"/>
</dbReference>
<feature type="domain" description="YiaAB two helix" evidence="2">
    <location>
        <begin position="12"/>
        <end position="64"/>
    </location>
</feature>
<feature type="transmembrane region" description="Helical" evidence="1">
    <location>
        <begin position="12"/>
        <end position="30"/>
    </location>
</feature>
<dbReference type="PANTHER" id="PTHR37290:SF1">
    <property type="entry name" value="INNER MEMBRANE PROTEIN YIAA"/>
    <property type="match status" value="1"/>
</dbReference>
<evidence type="ECO:0000313" key="3">
    <source>
        <dbReference type="EMBL" id="QBC45202.1"/>
    </source>
</evidence>
<organism evidence="3 4">
    <name type="scientific">Iodobacter fluviatilis</name>
    <dbReference type="NCBI Taxonomy" id="537"/>
    <lineage>
        <taxon>Bacteria</taxon>
        <taxon>Pseudomonadati</taxon>
        <taxon>Pseudomonadota</taxon>
        <taxon>Betaproteobacteria</taxon>
        <taxon>Neisseriales</taxon>
        <taxon>Chitinibacteraceae</taxon>
        <taxon>Iodobacter</taxon>
    </lineage>
</organism>
<keyword evidence="1" id="KW-0812">Transmembrane</keyword>
<dbReference type="GO" id="GO:0005886">
    <property type="term" value="C:plasma membrane"/>
    <property type="evidence" value="ECO:0007669"/>
    <property type="project" value="TreeGrafter"/>
</dbReference>
<dbReference type="Proteomes" id="UP000515917">
    <property type="component" value="Chromosome"/>
</dbReference>